<keyword evidence="2" id="KW-1185">Reference proteome</keyword>
<dbReference type="AlphaFoldDB" id="A0A9J7LMU4"/>
<dbReference type="OMA" id="HYCETAR"/>
<dbReference type="GeneID" id="118421465"/>
<reference evidence="3" key="2">
    <citation type="submission" date="2025-08" db="UniProtKB">
        <authorList>
            <consortium name="RefSeq"/>
        </authorList>
    </citation>
    <scope>IDENTIFICATION</scope>
    <source>
        <strain evidence="3">S238N-H82</strain>
        <tissue evidence="3">Testes</tissue>
    </source>
</reference>
<dbReference type="KEGG" id="bfo:118421465"/>
<organism evidence="2 3">
    <name type="scientific">Branchiostoma floridae</name>
    <name type="common">Florida lancelet</name>
    <name type="synonym">Amphioxus</name>
    <dbReference type="NCBI Taxonomy" id="7739"/>
    <lineage>
        <taxon>Eukaryota</taxon>
        <taxon>Metazoa</taxon>
        <taxon>Chordata</taxon>
        <taxon>Cephalochordata</taxon>
        <taxon>Leptocardii</taxon>
        <taxon>Amphioxiformes</taxon>
        <taxon>Branchiostomatidae</taxon>
        <taxon>Branchiostoma</taxon>
    </lineage>
</organism>
<dbReference type="InterPro" id="IPR039477">
    <property type="entry name" value="ILEI/PANDER_dom"/>
</dbReference>
<evidence type="ECO:0000259" key="1">
    <source>
        <dbReference type="Pfam" id="PF15711"/>
    </source>
</evidence>
<proteinExistence type="predicted"/>
<dbReference type="OrthoDB" id="5984755at2759"/>
<accession>A0A9J7LMU4</accession>
<evidence type="ECO:0000313" key="3">
    <source>
        <dbReference type="RefSeq" id="XP_035684659.1"/>
    </source>
</evidence>
<dbReference type="PANTHER" id="PTHR15535:SF17">
    <property type="entry name" value="TRANSMEMBRANE PROTEIN"/>
    <property type="match status" value="1"/>
</dbReference>
<name>A0A9J7LMU4_BRAFL</name>
<feature type="domain" description="ILEI/PANDER" evidence="1">
    <location>
        <begin position="21"/>
        <end position="110"/>
    </location>
</feature>
<dbReference type="PANTHER" id="PTHR15535">
    <property type="entry name" value="TRANSMEMBRANE PROTEIN 2-RELATED"/>
    <property type="match status" value="1"/>
</dbReference>
<protein>
    <submittedName>
        <fullName evidence="3">Uncharacterized protein LOC118421465</fullName>
    </submittedName>
</protein>
<dbReference type="Proteomes" id="UP000001554">
    <property type="component" value="Chromosome 8"/>
</dbReference>
<evidence type="ECO:0000313" key="2">
    <source>
        <dbReference type="Proteomes" id="UP000001554"/>
    </source>
</evidence>
<dbReference type="RefSeq" id="XP_035684659.1">
    <property type="nucleotide sequence ID" value="XM_035828766.1"/>
</dbReference>
<dbReference type="Pfam" id="PF15711">
    <property type="entry name" value="ILEI"/>
    <property type="match status" value="1"/>
</dbReference>
<sequence length="139" mass="15502">MELGNRPFIEVDGVRYDDRYRGFRIIAVDAMNGSVTHQMTFDTHGQPEADAVMAAFIRSDIPNNSIVLVATRDSSSRYANECLTALKEIGAQEPVQTEYRGNFAMVGFKGTVWPTWIQQVNLPSTQGLAQIYTKIPLMA</sequence>
<reference evidence="2" key="1">
    <citation type="journal article" date="2020" name="Nat. Ecol. Evol.">
        <title>Deeply conserved synteny resolves early events in vertebrate evolution.</title>
        <authorList>
            <person name="Simakov O."/>
            <person name="Marletaz F."/>
            <person name="Yue J.X."/>
            <person name="O'Connell B."/>
            <person name="Jenkins J."/>
            <person name="Brandt A."/>
            <person name="Calef R."/>
            <person name="Tung C.H."/>
            <person name="Huang T.K."/>
            <person name="Schmutz J."/>
            <person name="Satoh N."/>
            <person name="Yu J.K."/>
            <person name="Putnam N.H."/>
            <person name="Green R.E."/>
            <person name="Rokhsar D.S."/>
        </authorList>
    </citation>
    <scope>NUCLEOTIDE SEQUENCE [LARGE SCALE GENOMIC DNA]</scope>
    <source>
        <strain evidence="2">S238N-H82</strain>
    </source>
</reference>
<dbReference type="InterPro" id="IPR052252">
    <property type="entry name" value="CEMIP/CEMIP2"/>
</dbReference>
<dbReference type="PROSITE" id="PS52031">
    <property type="entry name" value="GG_LECTIN"/>
    <property type="match status" value="1"/>
</dbReference>
<gene>
    <name evidence="3" type="primary">LOC118421465</name>
</gene>